<dbReference type="GO" id="GO:0016746">
    <property type="term" value="F:acyltransferase activity"/>
    <property type="evidence" value="ECO:0007669"/>
    <property type="project" value="UniProtKB-KW"/>
</dbReference>
<keyword evidence="2" id="KW-0012">Acyltransferase</keyword>
<dbReference type="Pfam" id="PF08541">
    <property type="entry name" value="ACP_syn_III_C"/>
    <property type="match status" value="1"/>
</dbReference>
<feature type="domain" description="Beta-ketoacyl-[acyl-carrier-protein] synthase III C-terminal" evidence="3">
    <location>
        <begin position="215"/>
        <end position="294"/>
    </location>
</feature>
<evidence type="ECO:0000256" key="1">
    <source>
        <dbReference type="ARBA" id="ARBA00022679"/>
    </source>
</evidence>
<dbReference type="AlphaFoldDB" id="A0A381WRI3"/>
<sequence length="344" mass="36812">MDLGILSFGGYLPKARLQRAEIARTHAWFNPALMALAKGERTMANWDEDSVTMAVEAGRDCLTGIDRSIVAGAYMASTSFPFQDRQNAGIVADALNLNSGIQTIDLSSSQRAGSSSLMVALQATRGNGPVLVTAGEKRRTRAASSLELTTGDGAAALLVGEGEVVARLVGGHTESVDFVDHYRGQGESYDYTWEERWIRDEGYMKIVPAAVGALLKKVGVQATDITTFCFPTAMRRVAGGLATRLGLADDVVADNLQDRCGETGTAHPLVLLVHALETARAGETILVAGFGQGCDALLFKVTDAIDQVPGRIGISGHLARGREESRYSRFLAFNDLMSMERGIR</sequence>
<name>A0A381WRI3_9ZZZZ</name>
<proteinExistence type="predicted"/>
<dbReference type="EMBL" id="UINC01012490">
    <property type="protein sequence ID" value="SVA54523.1"/>
    <property type="molecule type" value="Genomic_DNA"/>
</dbReference>
<evidence type="ECO:0000313" key="4">
    <source>
        <dbReference type="EMBL" id="SVA54523.1"/>
    </source>
</evidence>
<dbReference type="InterPro" id="IPR016039">
    <property type="entry name" value="Thiolase-like"/>
</dbReference>
<dbReference type="PANTHER" id="PTHR34069:SF2">
    <property type="entry name" value="BETA-KETOACYL-[ACYL-CARRIER-PROTEIN] SYNTHASE III"/>
    <property type="match status" value="1"/>
</dbReference>
<dbReference type="CDD" id="cd00827">
    <property type="entry name" value="init_cond_enzymes"/>
    <property type="match status" value="1"/>
</dbReference>
<evidence type="ECO:0000256" key="2">
    <source>
        <dbReference type="ARBA" id="ARBA00023315"/>
    </source>
</evidence>
<accession>A0A381WRI3</accession>
<dbReference type="Gene3D" id="3.40.47.10">
    <property type="match status" value="1"/>
</dbReference>
<organism evidence="4">
    <name type="scientific">marine metagenome</name>
    <dbReference type="NCBI Taxonomy" id="408172"/>
    <lineage>
        <taxon>unclassified sequences</taxon>
        <taxon>metagenomes</taxon>
        <taxon>ecological metagenomes</taxon>
    </lineage>
</organism>
<dbReference type="PANTHER" id="PTHR34069">
    <property type="entry name" value="3-OXOACYL-[ACYL-CARRIER-PROTEIN] SYNTHASE 3"/>
    <property type="match status" value="1"/>
</dbReference>
<keyword evidence="1" id="KW-0808">Transferase</keyword>
<dbReference type="SUPFAM" id="SSF53901">
    <property type="entry name" value="Thiolase-like"/>
    <property type="match status" value="2"/>
</dbReference>
<dbReference type="InterPro" id="IPR013747">
    <property type="entry name" value="ACP_syn_III_C"/>
</dbReference>
<reference evidence="4" key="1">
    <citation type="submission" date="2018-05" db="EMBL/GenBank/DDBJ databases">
        <authorList>
            <person name="Lanie J.A."/>
            <person name="Ng W.-L."/>
            <person name="Kazmierczak K.M."/>
            <person name="Andrzejewski T.M."/>
            <person name="Davidsen T.M."/>
            <person name="Wayne K.J."/>
            <person name="Tettelin H."/>
            <person name="Glass J.I."/>
            <person name="Rusch D."/>
            <person name="Podicherti R."/>
            <person name="Tsui H.-C.T."/>
            <person name="Winkler M.E."/>
        </authorList>
    </citation>
    <scope>NUCLEOTIDE SEQUENCE</scope>
</reference>
<dbReference type="GO" id="GO:0044550">
    <property type="term" value="P:secondary metabolite biosynthetic process"/>
    <property type="evidence" value="ECO:0007669"/>
    <property type="project" value="TreeGrafter"/>
</dbReference>
<feature type="non-terminal residue" evidence="4">
    <location>
        <position position="344"/>
    </location>
</feature>
<gene>
    <name evidence="4" type="ORF">METZ01_LOCUS107377</name>
</gene>
<protein>
    <recommendedName>
        <fullName evidence="3">Beta-ketoacyl-[acyl-carrier-protein] synthase III C-terminal domain-containing protein</fullName>
    </recommendedName>
</protein>
<evidence type="ECO:0000259" key="3">
    <source>
        <dbReference type="Pfam" id="PF08541"/>
    </source>
</evidence>